<gene>
    <name evidence="2" type="ORF">SAMN06264868_1146</name>
</gene>
<reference evidence="2" key="1">
    <citation type="submission" date="2017-05" db="EMBL/GenBank/DDBJ databases">
        <authorList>
            <person name="Varghese N."/>
            <person name="Submissions S."/>
        </authorList>
    </citation>
    <scope>NUCLEOTIDE SEQUENCE</scope>
    <source>
        <strain evidence="2">DSM 18763</strain>
    </source>
</reference>
<protein>
    <submittedName>
        <fullName evidence="2">Uncharacterized protein</fullName>
    </submittedName>
</protein>
<name>A0AA46AF07_9AQUI</name>
<proteinExistence type="predicted"/>
<sequence length="48" mass="5605">MGKVIIETEDKGELRLKTSLTLKQIEKIIKELEKKEKAKKLVESHLEQ</sequence>
<evidence type="ECO:0000313" key="3">
    <source>
        <dbReference type="Proteomes" id="UP001157947"/>
    </source>
</evidence>
<dbReference type="EMBL" id="FXTX01000014">
    <property type="protein sequence ID" value="SMP15706.1"/>
    <property type="molecule type" value="Genomic_DNA"/>
</dbReference>
<dbReference type="RefSeq" id="WP_265134750.1">
    <property type="nucleotide sequence ID" value="NZ_FXTX01000014.1"/>
</dbReference>
<evidence type="ECO:0000313" key="2">
    <source>
        <dbReference type="EMBL" id="SMP15706.1"/>
    </source>
</evidence>
<accession>A0AA46AF07</accession>
<keyword evidence="1" id="KW-0175">Coiled coil</keyword>
<dbReference type="AlphaFoldDB" id="A0AA46AF07"/>
<keyword evidence="3" id="KW-1185">Reference proteome</keyword>
<dbReference type="Proteomes" id="UP001157947">
    <property type="component" value="Unassembled WGS sequence"/>
</dbReference>
<feature type="coiled-coil region" evidence="1">
    <location>
        <begin position="15"/>
        <end position="45"/>
    </location>
</feature>
<evidence type="ECO:0000256" key="1">
    <source>
        <dbReference type="SAM" id="Coils"/>
    </source>
</evidence>
<organism evidence="2 3">
    <name type="scientific">Venenivibrio stagnispumantis</name>
    <dbReference type="NCBI Taxonomy" id="407998"/>
    <lineage>
        <taxon>Bacteria</taxon>
        <taxon>Pseudomonadati</taxon>
        <taxon>Aquificota</taxon>
        <taxon>Aquificia</taxon>
        <taxon>Aquificales</taxon>
        <taxon>Hydrogenothermaceae</taxon>
        <taxon>Venenivibrio</taxon>
    </lineage>
</organism>
<comment type="caution">
    <text evidence="2">The sequence shown here is derived from an EMBL/GenBank/DDBJ whole genome shotgun (WGS) entry which is preliminary data.</text>
</comment>